<dbReference type="InterPro" id="IPR017930">
    <property type="entry name" value="Myb_dom"/>
</dbReference>
<keyword evidence="2" id="KW-0677">Repeat</keyword>
<gene>
    <name evidence="9" type="ORF">GOP47_0015782</name>
</gene>
<accession>A0A9D4UL86</accession>
<dbReference type="FunFam" id="1.10.10.60:FF:000001">
    <property type="entry name" value="MYB-related transcription factor"/>
    <property type="match status" value="1"/>
</dbReference>
<dbReference type="GO" id="GO:0005634">
    <property type="term" value="C:nucleus"/>
    <property type="evidence" value="ECO:0007669"/>
    <property type="project" value="UniProtKB-SubCell"/>
</dbReference>
<dbReference type="GO" id="GO:0000976">
    <property type="term" value="F:transcription cis-regulatory region binding"/>
    <property type="evidence" value="ECO:0007669"/>
    <property type="project" value="UniProtKB-ARBA"/>
</dbReference>
<evidence type="ECO:0000256" key="3">
    <source>
        <dbReference type="ARBA" id="ARBA00023015"/>
    </source>
</evidence>
<comment type="subcellular location">
    <subcellularLocation>
        <location evidence="1">Nucleus</location>
    </subcellularLocation>
</comment>
<evidence type="ECO:0000256" key="2">
    <source>
        <dbReference type="ARBA" id="ARBA00022737"/>
    </source>
</evidence>
<evidence type="ECO:0000313" key="9">
    <source>
        <dbReference type="EMBL" id="KAI5069481.1"/>
    </source>
</evidence>
<dbReference type="Gene3D" id="1.10.10.60">
    <property type="entry name" value="Homeodomain-like"/>
    <property type="match status" value="2"/>
</dbReference>
<reference evidence="9" key="1">
    <citation type="submission" date="2021-01" db="EMBL/GenBank/DDBJ databases">
        <title>Adiantum capillus-veneris genome.</title>
        <authorList>
            <person name="Fang Y."/>
            <person name="Liao Q."/>
        </authorList>
    </citation>
    <scope>NUCLEOTIDE SEQUENCE</scope>
    <source>
        <strain evidence="9">H3</strain>
        <tissue evidence="9">Leaf</tissue>
    </source>
</reference>
<dbReference type="Proteomes" id="UP000886520">
    <property type="component" value="Chromosome 15"/>
</dbReference>
<feature type="domain" description="HTH myb-type" evidence="8">
    <location>
        <begin position="62"/>
        <end position="116"/>
    </location>
</feature>
<dbReference type="InterPro" id="IPR001005">
    <property type="entry name" value="SANT/Myb"/>
</dbReference>
<dbReference type="OrthoDB" id="2143914at2759"/>
<feature type="domain" description="Myb-like" evidence="7">
    <location>
        <begin position="9"/>
        <end position="61"/>
    </location>
</feature>
<dbReference type="FunFam" id="1.10.10.60:FF:000394">
    <property type="entry name" value="MYB transcription factor"/>
    <property type="match status" value="1"/>
</dbReference>
<dbReference type="SMART" id="SM00717">
    <property type="entry name" value="SANT"/>
    <property type="match status" value="2"/>
</dbReference>
<protein>
    <submittedName>
        <fullName evidence="9">Uncharacterized protein</fullName>
    </submittedName>
</protein>
<dbReference type="AlphaFoldDB" id="A0A9D4UL86"/>
<sequence>MGRSPCCEKVGLKRGPWTSAEDRRLIHYIQTHGEGGWRSLPKAAGLLRCGKSCRLRWFNYLRPDLKQGNISPEEEKLIIHLHAHLGNRWALIASKLPGRTDNEIKNHWNAHIKKRLRAMGIDPETHLPFLLPPSPPPPPPPHIVVVPAQIGVATSTTSLASTQCPSETNMVHYTKDPNMETQIRLNSCCGNPFDASHGSPLQFNPPSSRLDNQRFGQLETIQKNSNNAHCMPSSTSEGNSHAIMPSMELTELNYFSSNLHTNLINGLKNISNENGSGIHLGPKICNSTIHEGFERGVDMNIKKPKEAKGKIEDDCPSSKFLTLQSHVNVAICQAGNIMSGLQRQSNTLVNYKRASSMEGDANHEVPSRFATIPCDEKKTMCTFESPKESPFAYNLSVPCILNTHGDNSLTYSPPHQGTPLVPQEDFIVPFTAFSEIGGNTTPLEAICYNCKESPLPQHGDMYPCVDEGEHFILCNTLDVSSTSIPSSIDHEEEHANDAWDHLDGDFSWHQGSMQYHTNIDQDNLTPIFGSPLVGDSSLLWGTFEDNMLFCTRPSTPHTPPRLDFKCS</sequence>
<evidence type="ECO:0000259" key="8">
    <source>
        <dbReference type="PROSITE" id="PS51294"/>
    </source>
</evidence>
<dbReference type="EMBL" id="JABFUD020000015">
    <property type="protein sequence ID" value="KAI5069481.1"/>
    <property type="molecule type" value="Genomic_DNA"/>
</dbReference>
<dbReference type="Pfam" id="PF00249">
    <property type="entry name" value="Myb_DNA-binding"/>
    <property type="match status" value="2"/>
</dbReference>
<dbReference type="GO" id="GO:0051707">
    <property type="term" value="P:response to other organism"/>
    <property type="evidence" value="ECO:0007669"/>
    <property type="project" value="UniProtKB-ARBA"/>
</dbReference>
<keyword evidence="6" id="KW-0539">Nucleus</keyword>
<comment type="caution">
    <text evidence="9">The sequence shown here is derived from an EMBL/GenBank/DDBJ whole genome shotgun (WGS) entry which is preliminary data.</text>
</comment>
<name>A0A9D4UL86_ADICA</name>
<dbReference type="PROSITE" id="PS50090">
    <property type="entry name" value="MYB_LIKE"/>
    <property type="match status" value="2"/>
</dbReference>
<dbReference type="SUPFAM" id="SSF46689">
    <property type="entry name" value="Homeodomain-like"/>
    <property type="match status" value="1"/>
</dbReference>
<evidence type="ECO:0000259" key="7">
    <source>
        <dbReference type="PROSITE" id="PS50090"/>
    </source>
</evidence>
<evidence type="ECO:0000256" key="4">
    <source>
        <dbReference type="ARBA" id="ARBA00023125"/>
    </source>
</evidence>
<keyword evidence="3" id="KW-0805">Transcription regulation</keyword>
<organism evidence="9 10">
    <name type="scientific">Adiantum capillus-veneris</name>
    <name type="common">Maidenhair fern</name>
    <dbReference type="NCBI Taxonomy" id="13818"/>
    <lineage>
        <taxon>Eukaryota</taxon>
        <taxon>Viridiplantae</taxon>
        <taxon>Streptophyta</taxon>
        <taxon>Embryophyta</taxon>
        <taxon>Tracheophyta</taxon>
        <taxon>Polypodiopsida</taxon>
        <taxon>Polypodiidae</taxon>
        <taxon>Polypodiales</taxon>
        <taxon>Pteridineae</taxon>
        <taxon>Pteridaceae</taxon>
        <taxon>Vittarioideae</taxon>
        <taxon>Adiantum</taxon>
    </lineage>
</organism>
<feature type="domain" description="Myb-like" evidence="7">
    <location>
        <begin position="62"/>
        <end position="112"/>
    </location>
</feature>
<keyword evidence="5" id="KW-0804">Transcription</keyword>
<evidence type="ECO:0000256" key="6">
    <source>
        <dbReference type="ARBA" id="ARBA00023242"/>
    </source>
</evidence>
<feature type="domain" description="HTH myb-type" evidence="8">
    <location>
        <begin position="9"/>
        <end position="61"/>
    </location>
</feature>
<dbReference type="InterPro" id="IPR009057">
    <property type="entry name" value="Homeodomain-like_sf"/>
</dbReference>
<dbReference type="PANTHER" id="PTHR47994">
    <property type="entry name" value="F14D16.11-RELATED"/>
    <property type="match status" value="1"/>
</dbReference>
<keyword evidence="4" id="KW-0238">DNA-binding</keyword>
<dbReference type="PANTHER" id="PTHR47994:SF5">
    <property type="entry name" value="F14D16.11-RELATED"/>
    <property type="match status" value="1"/>
</dbReference>
<evidence type="ECO:0000313" key="10">
    <source>
        <dbReference type="Proteomes" id="UP000886520"/>
    </source>
</evidence>
<dbReference type="InterPro" id="IPR015495">
    <property type="entry name" value="Myb_TF_plants"/>
</dbReference>
<keyword evidence="10" id="KW-1185">Reference proteome</keyword>
<evidence type="ECO:0000256" key="5">
    <source>
        <dbReference type="ARBA" id="ARBA00023163"/>
    </source>
</evidence>
<proteinExistence type="predicted"/>
<evidence type="ECO:0000256" key="1">
    <source>
        <dbReference type="ARBA" id="ARBA00004123"/>
    </source>
</evidence>
<dbReference type="PROSITE" id="PS51294">
    <property type="entry name" value="HTH_MYB"/>
    <property type="match status" value="2"/>
</dbReference>
<dbReference type="CDD" id="cd00167">
    <property type="entry name" value="SANT"/>
    <property type="match status" value="2"/>
</dbReference>